<evidence type="ECO:0000256" key="2">
    <source>
        <dbReference type="ARBA" id="ARBA00022670"/>
    </source>
</evidence>
<evidence type="ECO:0000256" key="5">
    <source>
        <dbReference type="ARBA" id="ARBA00022833"/>
    </source>
</evidence>
<dbReference type="GO" id="GO:0008233">
    <property type="term" value="F:peptidase activity"/>
    <property type="evidence" value="ECO:0007669"/>
    <property type="project" value="UniProtKB-KW"/>
</dbReference>
<evidence type="ECO:0000313" key="8">
    <source>
        <dbReference type="Proteomes" id="UP000298127"/>
    </source>
</evidence>
<evidence type="ECO:0000256" key="4">
    <source>
        <dbReference type="ARBA" id="ARBA00022801"/>
    </source>
</evidence>
<sequence length="457" mass="48738">MPAADSPAASGPRPGIADRLSRLVQLPTVSAELETRGNAPFEGLESLLRELYPLVHEHLAFEKITEFGLLYRWTGSGGPGAGSANEPVILMAHYDVVPVDETDAWTYPPFDGTVAGGHVWGRGTLDDKGELVLILDAVENLLAAGFTPARDVYLSFGGNEETFGDAARTIASTLKGRGIRPWLVLDEGGAVTDAPLPFIPLVTAVVGVAEKGALTVRLDARGEPGHASAPPRETATTRLALAVRRINRHGFRPHFPRAARTMFRVFRENTTGRPRAIVSALLAVPPLTARLFARLAGDAGAMVRTTVAVTMLDGGTAANVLPSQASATLNIRIAVGETVAGSVARIRHLIRGLDITVTVLEGDDPSPESSTENAQFALIRDAVGVAYPEAVTAPYVQMSATDGRHFHRFSPATYRFAPLMMTGVQRASIHGVDEHVSIDSLERGERFYAALLRSLPA</sequence>
<dbReference type="RefSeq" id="WP_135121281.1">
    <property type="nucleotide sequence ID" value="NZ_SPQZ01000006.1"/>
</dbReference>
<dbReference type="Pfam" id="PF01546">
    <property type="entry name" value="Peptidase_M20"/>
    <property type="match status" value="1"/>
</dbReference>
<keyword evidence="8" id="KW-1185">Reference proteome</keyword>
<evidence type="ECO:0000313" key="7">
    <source>
        <dbReference type="EMBL" id="TFV95337.1"/>
    </source>
</evidence>
<feature type="domain" description="Peptidase M20 dimerisation" evidence="6">
    <location>
        <begin position="208"/>
        <end position="351"/>
    </location>
</feature>
<dbReference type="SUPFAM" id="SSF53187">
    <property type="entry name" value="Zn-dependent exopeptidases"/>
    <property type="match status" value="1"/>
</dbReference>
<dbReference type="InterPro" id="IPR002933">
    <property type="entry name" value="Peptidase_M20"/>
</dbReference>
<keyword evidence="4 7" id="KW-0378">Hydrolase</keyword>
<dbReference type="Pfam" id="PF07687">
    <property type="entry name" value="M20_dimer"/>
    <property type="match status" value="1"/>
</dbReference>
<evidence type="ECO:0000259" key="6">
    <source>
        <dbReference type="Pfam" id="PF07687"/>
    </source>
</evidence>
<proteinExistence type="inferred from homology"/>
<keyword evidence="5" id="KW-0862">Zinc</keyword>
<name>A0A4Y9QT58_9MICO</name>
<dbReference type="Gene3D" id="1.10.150.900">
    <property type="match status" value="1"/>
</dbReference>
<dbReference type="InterPro" id="IPR036264">
    <property type="entry name" value="Bact_exopeptidase_dim_dom"/>
</dbReference>
<accession>A0A4Y9QT58</accession>
<dbReference type="Gene3D" id="3.40.630.10">
    <property type="entry name" value="Zn peptidases"/>
    <property type="match status" value="1"/>
</dbReference>
<reference evidence="7 8" key="1">
    <citation type="journal article" date="2018" name="J. Microbiol.">
        <title>Leifsonia flava sp. nov., a novel actinobacterium isolated from the rhizosphere of Aquilegia viridiflora.</title>
        <authorList>
            <person name="Cai Y."/>
            <person name="Tao W.Z."/>
            <person name="Ma Y.J."/>
            <person name="Cheng J."/>
            <person name="Zhang M.Y."/>
            <person name="Zhang Y.X."/>
        </authorList>
    </citation>
    <scope>NUCLEOTIDE SEQUENCE [LARGE SCALE GENOMIC DNA]</scope>
    <source>
        <strain evidence="7 8">SYP-B2174</strain>
    </source>
</reference>
<dbReference type="EMBL" id="SPQZ01000006">
    <property type="protein sequence ID" value="TFV95337.1"/>
    <property type="molecule type" value="Genomic_DNA"/>
</dbReference>
<organism evidence="7 8">
    <name type="scientific">Orlajensenia leifsoniae</name>
    <dbReference type="NCBI Taxonomy" id="2561933"/>
    <lineage>
        <taxon>Bacteria</taxon>
        <taxon>Bacillati</taxon>
        <taxon>Actinomycetota</taxon>
        <taxon>Actinomycetes</taxon>
        <taxon>Micrococcales</taxon>
        <taxon>Microbacteriaceae</taxon>
        <taxon>Orlajensenia</taxon>
    </lineage>
</organism>
<evidence type="ECO:0000256" key="1">
    <source>
        <dbReference type="ARBA" id="ARBA00006247"/>
    </source>
</evidence>
<comment type="similarity">
    <text evidence="1">Belongs to the peptidase M20A family.</text>
</comment>
<evidence type="ECO:0000256" key="3">
    <source>
        <dbReference type="ARBA" id="ARBA00022723"/>
    </source>
</evidence>
<protein>
    <submittedName>
        <fullName evidence="7">M20/M25/M40 family metallo-hydrolase</fullName>
    </submittedName>
</protein>
<dbReference type="PANTHER" id="PTHR45962:SF1">
    <property type="entry name" value="N-FATTY-ACYL-AMINO ACID SYNTHASE_HYDROLASE PM20D1"/>
    <property type="match status" value="1"/>
</dbReference>
<dbReference type="InterPro" id="IPR047177">
    <property type="entry name" value="Pept_M20A"/>
</dbReference>
<dbReference type="GO" id="GO:0006508">
    <property type="term" value="P:proteolysis"/>
    <property type="evidence" value="ECO:0007669"/>
    <property type="project" value="UniProtKB-KW"/>
</dbReference>
<dbReference type="InterPro" id="IPR011650">
    <property type="entry name" value="Peptidase_M20_dimer"/>
</dbReference>
<gene>
    <name evidence="7" type="ORF">E4M00_14915</name>
</gene>
<keyword evidence="2" id="KW-0645">Protease</keyword>
<keyword evidence="3" id="KW-0479">Metal-binding</keyword>
<dbReference type="Gene3D" id="3.30.70.360">
    <property type="match status" value="1"/>
</dbReference>
<comment type="caution">
    <text evidence="7">The sequence shown here is derived from an EMBL/GenBank/DDBJ whole genome shotgun (WGS) entry which is preliminary data.</text>
</comment>
<dbReference type="AlphaFoldDB" id="A0A4Y9QT58"/>
<dbReference type="GO" id="GO:0046872">
    <property type="term" value="F:metal ion binding"/>
    <property type="evidence" value="ECO:0007669"/>
    <property type="project" value="UniProtKB-KW"/>
</dbReference>
<dbReference type="SUPFAM" id="SSF55031">
    <property type="entry name" value="Bacterial exopeptidase dimerisation domain"/>
    <property type="match status" value="1"/>
</dbReference>
<dbReference type="PANTHER" id="PTHR45962">
    <property type="entry name" value="N-FATTY-ACYL-AMINO ACID SYNTHASE/HYDROLASE PM20D1"/>
    <property type="match status" value="1"/>
</dbReference>
<dbReference type="Proteomes" id="UP000298127">
    <property type="component" value="Unassembled WGS sequence"/>
</dbReference>